<accession>A0A1Q8VEG1</accession>
<evidence type="ECO:0000256" key="1">
    <source>
        <dbReference type="SAM" id="Phobius"/>
    </source>
</evidence>
<proteinExistence type="predicted"/>
<comment type="caution">
    <text evidence="2">The sequence shown here is derived from an EMBL/GenBank/DDBJ whole genome shotgun (WGS) entry which is preliminary data.</text>
</comment>
<feature type="transmembrane region" description="Helical" evidence="1">
    <location>
        <begin position="54"/>
        <end position="74"/>
    </location>
</feature>
<evidence type="ECO:0000313" key="3">
    <source>
        <dbReference type="Proteomes" id="UP000186857"/>
    </source>
</evidence>
<sequence length="131" mass="14369">MIVDIDGKVKEPSGADGIEHGSRILGIVLLRLYALDQFIPVLRLYTFLGGIHKISGIFFGGTPIVYGIVFLDIFDRLRMSVCDNIGDGPVRLLGCYTAIVSRFCCVQARLEIGNSILEILAMATCIKFKTT</sequence>
<keyword evidence="1" id="KW-1133">Transmembrane helix</keyword>
<evidence type="ECO:0000313" key="2">
    <source>
        <dbReference type="EMBL" id="OLO46489.1"/>
    </source>
</evidence>
<name>A0A1Q8VEG1_9ACTO</name>
<keyword evidence="1" id="KW-0472">Membrane</keyword>
<reference evidence="2 3" key="1">
    <citation type="submission" date="2016-12" db="EMBL/GenBank/DDBJ databases">
        <title>Genomic Comparison of strains in the 'Actinomyces naeslundii' Group.</title>
        <authorList>
            <person name="Mughal S.R."/>
            <person name="Do T."/>
            <person name="Gilbert S.C."/>
            <person name="Witherden E.A."/>
            <person name="Didelot X."/>
            <person name="Beighton D."/>
        </authorList>
    </citation>
    <scope>NUCLEOTIDE SEQUENCE [LARGE SCALE GENOMIC DNA]</scope>
    <source>
        <strain evidence="2 3">CCUG 33920</strain>
    </source>
</reference>
<organism evidence="2 3">
    <name type="scientific">Actinomyces oris</name>
    <dbReference type="NCBI Taxonomy" id="544580"/>
    <lineage>
        <taxon>Bacteria</taxon>
        <taxon>Bacillati</taxon>
        <taxon>Actinomycetota</taxon>
        <taxon>Actinomycetes</taxon>
        <taxon>Actinomycetales</taxon>
        <taxon>Actinomycetaceae</taxon>
        <taxon>Actinomyces</taxon>
    </lineage>
</organism>
<dbReference type="EMBL" id="MSKJ01000001">
    <property type="protein sequence ID" value="OLO46489.1"/>
    <property type="molecule type" value="Genomic_DNA"/>
</dbReference>
<protein>
    <submittedName>
        <fullName evidence="2">Uncharacterized protein</fullName>
    </submittedName>
</protein>
<keyword evidence="1" id="KW-0812">Transmembrane</keyword>
<gene>
    <name evidence="2" type="ORF">BKH29_01360</name>
</gene>
<dbReference type="AlphaFoldDB" id="A0A1Q8VEG1"/>
<dbReference type="Proteomes" id="UP000186857">
    <property type="component" value="Unassembled WGS sequence"/>
</dbReference>